<organism evidence="3 4">
    <name type="scientific">Immersiella caudata</name>
    <dbReference type="NCBI Taxonomy" id="314043"/>
    <lineage>
        <taxon>Eukaryota</taxon>
        <taxon>Fungi</taxon>
        <taxon>Dikarya</taxon>
        <taxon>Ascomycota</taxon>
        <taxon>Pezizomycotina</taxon>
        <taxon>Sordariomycetes</taxon>
        <taxon>Sordariomycetidae</taxon>
        <taxon>Sordariales</taxon>
        <taxon>Lasiosphaeriaceae</taxon>
        <taxon>Immersiella</taxon>
    </lineage>
</organism>
<keyword evidence="4" id="KW-1185">Reference proteome</keyword>
<feature type="transmembrane region" description="Helical" evidence="2">
    <location>
        <begin position="62"/>
        <end position="86"/>
    </location>
</feature>
<evidence type="ECO:0000256" key="2">
    <source>
        <dbReference type="SAM" id="Phobius"/>
    </source>
</evidence>
<name>A0AA39WDQ4_9PEZI</name>
<keyword evidence="2" id="KW-1133">Transmembrane helix</keyword>
<reference evidence="3" key="1">
    <citation type="submission" date="2023-06" db="EMBL/GenBank/DDBJ databases">
        <title>Genome-scale phylogeny and comparative genomics of the fungal order Sordariales.</title>
        <authorList>
            <consortium name="Lawrence Berkeley National Laboratory"/>
            <person name="Hensen N."/>
            <person name="Bonometti L."/>
            <person name="Westerberg I."/>
            <person name="Brannstrom I.O."/>
            <person name="Guillou S."/>
            <person name="Cros-Aarteil S."/>
            <person name="Calhoun S."/>
            <person name="Haridas S."/>
            <person name="Kuo A."/>
            <person name="Mondo S."/>
            <person name="Pangilinan J."/>
            <person name="Riley R."/>
            <person name="Labutti K."/>
            <person name="Andreopoulos B."/>
            <person name="Lipzen A."/>
            <person name="Chen C."/>
            <person name="Yanf M."/>
            <person name="Daum C."/>
            <person name="Ng V."/>
            <person name="Clum A."/>
            <person name="Steindorff A."/>
            <person name="Ohm R."/>
            <person name="Martin F."/>
            <person name="Silar P."/>
            <person name="Natvig D."/>
            <person name="Lalanne C."/>
            <person name="Gautier V."/>
            <person name="Ament-Velasquez S.L."/>
            <person name="Kruys A."/>
            <person name="Hutchinson M.I."/>
            <person name="Powell A.J."/>
            <person name="Barry K."/>
            <person name="Miller A.N."/>
            <person name="Grigoriev I.V."/>
            <person name="Debuchy R."/>
            <person name="Gladieux P."/>
            <person name="Thoren M.H."/>
            <person name="Johannesson H."/>
        </authorList>
    </citation>
    <scope>NUCLEOTIDE SEQUENCE</scope>
    <source>
        <strain evidence="3">CBS 606.72</strain>
    </source>
</reference>
<feature type="region of interest" description="Disordered" evidence="1">
    <location>
        <begin position="281"/>
        <end position="322"/>
    </location>
</feature>
<feature type="compositionally biased region" description="Acidic residues" evidence="1">
    <location>
        <begin position="310"/>
        <end position="322"/>
    </location>
</feature>
<feature type="compositionally biased region" description="Polar residues" evidence="1">
    <location>
        <begin position="406"/>
        <end position="415"/>
    </location>
</feature>
<sequence>MPVTKPGLVHFWQPANTKTGAIMSDTSSVRALFGSASSSPADKLPSYTTNPAPSRMARIRNALFPIFTLLLLAGTLGLSIATYILLQHTYKHQHYVMDDIDYLGDKVYDLRSMSEDILDIADDGYDHLRQLDYLAPDVLYVPNPNDPEEFLTLIIPPAVDPEVPFVGEFRNPDFNGLRRTIPNQNELWERIDWEKTLAQVPAMTMGGPKSGSGLKRREIEAVLKPESQAGVEKRGENFVLPVPEHMMPQSEAERTLKLNPLLAMSSVAAALELQEKKPNAFDFPELESGSDNDSGSGSDSWSESGNDSDSNSDSDSDSDSEDEFIAAPYLPEASPYLPSPMPEVPWEEVPWPPVLGLQPEDQSLQCQMISALDPGDWRCRRVIMPKTDGLIKRQLTGTGLDRVVESQSKTNSQIAGGSMALPGSQKGRPNRNSATQKAWKAAHGQMFDPPRGPKKSGDGGMYSKQGWEPLGEGGVHWRNSPKA</sequence>
<evidence type="ECO:0000313" key="3">
    <source>
        <dbReference type="EMBL" id="KAK0613503.1"/>
    </source>
</evidence>
<keyword evidence="2" id="KW-0812">Transmembrane</keyword>
<feature type="region of interest" description="Disordered" evidence="1">
    <location>
        <begin position="406"/>
        <end position="483"/>
    </location>
</feature>
<comment type="caution">
    <text evidence="3">The sequence shown here is derived from an EMBL/GenBank/DDBJ whole genome shotgun (WGS) entry which is preliminary data.</text>
</comment>
<proteinExistence type="predicted"/>
<keyword evidence="2" id="KW-0472">Membrane</keyword>
<dbReference type="Proteomes" id="UP001175000">
    <property type="component" value="Unassembled WGS sequence"/>
</dbReference>
<dbReference type="EMBL" id="JAULSU010000006">
    <property type="protein sequence ID" value="KAK0613503.1"/>
    <property type="molecule type" value="Genomic_DNA"/>
</dbReference>
<gene>
    <name evidence="3" type="ORF">B0T14DRAFT_557080</name>
</gene>
<dbReference type="AlphaFoldDB" id="A0AA39WDQ4"/>
<evidence type="ECO:0000313" key="4">
    <source>
        <dbReference type="Proteomes" id="UP001175000"/>
    </source>
</evidence>
<protein>
    <submittedName>
        <fullName evidence="3">Uncharacterized protein</fullName>
    </submittedName>
</protein>
<feature type="compositionally biased region" description="Low complexity" evidence="1">
    <location>
        <begin position="291"/>
        <end position="309"/>
    </location>
</feature>
<evidence type="ECO:0000256" key="1">
    <source>
        <dbReference type="SAM" id="MobiDB-lite"/>
    </source>
</evidence>
<accession>A0AA39WDQ4</accession>